<evidence type="ECO:0000313" key="7">
    <source>
        <dbReference type="Proteomes" id="UP001323798"/>
    </source>
</evidence>
<gene>
    <name evidence="6" type="ORF">SM116_06655</name>
</gene>
<sequence>MPQPSPARTTYHHGNLRSALVDVALDLTRTGGASALVLRDVARRAGVSPSATYRHFADRESLLAAVATRIQERMAEQMHRDAAPRTARERLRAVGLGYIGFALQEPGWFDVAFSDLTAVPGTGSIPAPLAALVDALDGLVAEGALSQAARAGAEWPCWSAVHGFALLALRGPLRTVPLDDVTAAAEWTVDAIIAGLLATSG</sequence>
<dbReference type="SUPFAM" id="SSF46689">
    <property type="entry name" value="Homeodomain-like"/>
    <property type="match status" value="1"/>
</dbReference>
<name>A0ABZ0SPB6_9MICO</name>
<reference evidence="6 7" key="1">
    <citation type="submission" date="2023-11" db="EMBL/GenBank/DDBJ databases">
        <title>Genome sequence of Microbacterium rhizosphaerae KACC 19337.</title>
        <authorList>
            <person name="Choi H."/>
            <person name="Kim S."/>
            <person name="Kim Y."/>
            <person name="Kwon S.-W."/>
            <person name="Heo J."/>
        </authorList>
    </citation>
    <scope>NUCLEOTIDE SEQUENCE [LARGE SCALE GENOMIC DNA]</scope>
    <source>
        <strain evidence="6 7">KACC 19337</strain>
    </source>
</reference>
<organism evidence="6 7">
    <name type="scientific">Microbacterium rhizosphaerae</name>
    <dbReference type="NCBI Taxonomy" id="1678237"/>
    <lineage>
        <taxon>Bacteria</taxon>
        <taxon>Bacillati</taxon>
        <taxon>Actinomycetota</taxon>
        <taxon>Actinomycetes</taxon>
        <taxon>Micrococcales</taxon>
        <taxon>Microbacteriaceae</taxon>
        <taxon>Microbacterium</taxon>
    </lineage>
</organism>
<dbReference type="Pfam" id="PF00440">
    <property type="entry name" value="TetR_N"/>
    <property type="match status" value="1"/>
</dbReference>
<keyword evidence="1" id="KW-0805">Transcription regulation</keyword>
<feature type="DNA-binding region" description="H-T-H motif" evidence="4">
    <location>
        <begin position="37"/>
        <end position="56"/>
    </location>
</feature>
<proteinExistence type="predicted"/>
<feature type="domain" description="HTH tetR-type" evidence="5">
    <location>
        <begin position="14"/>
        <end position="74"/>
    </location>
</feature>
<dbReference type="Pfam" id="PF13305">
    <property type="entry name" value="TetR_C_33"/>
    <property type="match status" value="1"/>
</dbReference>
<protein>
    <submittedName>
        <fullName evidence="6">TetR/AcrR family transcriptional regulator</fullName>
    </submittedName>
</protein>
<evidence type="ECO:0000313" key="6">
    <source>
        <dbReference type="EMBL" id="WPR90968.1"/>
    </source>
</evidence>
<dbReference type="InterPro" id="IPR009057">
    <property type="entry name" value="Homeodomain-like_sf"/>
</dbReference>
<dbReference type="InterPro" id="IPR036271">
    <property type="entry name" value="Tet_transcr_reg_TetR-rel_C_sf"/>
</dbReference>
<dbReference type="InterPro" id="IPR001647">
    <property type="entry name" value="HTH_TetR"/>
</dbReference>
<dbReference type="InterPro" id="IPR050109">
    <property type="entry name" value="HTH-type_TetR-like_transc_reg"/>
</dbReference>
<evidence type="ECO:0000256" key="1">
    <source>
        <dbReference type="ARBA" id="ARBA00023015"/>
    </source>
</evidence>
<dbReference type="EMBL" id="CP139368">
    <property type="protein sequence ID" value="WPR90968.1"/>
    <property type="molecule type" value="Genomic_DNA"/>
</dbReference>
<dbReference type="Gene3D" id="1.10.357.10">
    <property type="entry name" value="Tetracycline Repressor, domain 2"/>
    <property type="match status" value="1"/>
</dbReference>
<evidence type="ECO:0000259" key="5">
    <source>
        <dbReference type="PROSITE" id="PS50977"/>
    </source>
</evidence>
<dbReference type="Proteomes" id="UP001323798">
    <property type="component" value="Chromosome"/>
</dbReference>
<keyword evidence="2 4" id="KW-0238">DNA-binding</keyword>
<accession>A0ABZ0SPB6</accession>
<dbReference type="PROSITE" id="PS50977">
    <property type="entry name" value="HTH_TETR_2"/>
    <property type="match status" value="1"/>
</dbReference>
<keyword evidence="7" id="KW-1185">Reference proteome</keyword>
<dbReference type="PRINTS" id="PR00455">
    <property type="entry name" value="HTHTETR"/>
</dbReference>
<dbReference type="RefSeq" id="WP_320943671.1">
    <property type="nucleotide sequence ID" value="NZ_BAABEU010000004.1"/>
</dbReference>
<dbReference type="PANTHER" id="PTHR30055">
    <property type="entry name" value="HTH-TYPE TRANSCRIPTIONAL REGULATOR RUTR"/>
    <property type="match status" value="1"/>
</dbReference>
<evidence type="ECO:0000256" key="3">
    <source>
        <dbReference type="ARBA" id="ARBA00023163"/>
    </source>
</evidence>
<evidence type="ECO:0000256" key="2">
    <source>
        <dbReference type="ARBA" id="ARBA00023125"/>
    </source>
</evidence>
<evidence type="ECO:0000256" key="4">
    <source>
        <dbReference type="PROSITE-ProRule" id="PRU00335"/>
    </source>
</evidence>
<dbReference type="PANTHER" id="PTHR30055:SF220">
    <property type="entry name" value="TETR-FAMILY REGULATORY PROTEIN"/>
    <property type="match status" value="1"/>
</dbReference>
<keyword evidence="3" id="KW-0804">Transcription</keyword>
<dbReference type="InterPro" id="IPR025996">
    <property type="entry name" value="MT1864/Rv1816-like_C"/>
</dbReference>
<dbReference type="SUPFAM" id="SSF48498">
    <property type="entry name" value="Tetracyclin repressor-like, C-terminal domain"/>
    <property type="match status" value="1"/>
</dbReference>